<keyword evidence="5 6" id="KW-0472">Membrane</keyword>
<keyword evidence="8" id="KW-1185">Reference proteome</keyword>
<feature type="transmembrane region" description="Helical" evidence="6">
    <location>
        <begin position="305"/>
        <end position="322"/>
    </location>
</feature>
<evidence type="ECO:0000313" key="7">
    <source>
        <dbReference type="EMBL" id="POW22753.1"/>
    </source>
</evidence>
<comment type="similarity">
    <text evidence="2">Belongs to the SURF4 family.</text>
</comment>
<reference evidence="8" key="3">
    <citation type="journal article" date="2018" name="Mol. Plant Microbe Interact.">
        <title>Genome sequence resources for the wheat stripe rust pathogen (Puccinia striiformis f. sp. tritici) and the barley stripe rust pathogen (Puccinia striiformis f. sp. hordei).</title>
        <authorList>
            <person name="Xia C."/>
            <person name="Wang M."/>
            <person name="Yin C."/>
            <person name="Cornejo O.E."/>
            <person name="Hulbert S.H."/>
            <person name="Chen X."/>
        </authorList>
    </citation>
    <scope>NUCLEOTIDE SEQUENCE [LARGE SCALE GENOMIC DNA]</scope>
    <source>
        <strain evidence="8">93TX-2</strain>
    </source>
</reference>
<sequence length="345" mass="38810">MSNYLPVPLKEFDNSYHVADPNNTRLEPSTDGISSKIQSTIKKHSSTIEVIIESISKPIKPHLNKLARFLLVSTFLEDALRISNQFYEQKDYLIDDQDYHDWFVIGFLGINVFLMVLCSILIVFKKWSLFSFLGLIGVIISQGWVYDLITDTTFVCLNLSIMGALMLALSDTLVPGPSSSSSNLTNRRPVGMITGIMNDDQTLQEELVKKRQTYLQLTGRILLVVFFVGHAVMAYIELSSESFTILNLITVGFSVLACLLVTIGFKATWSAIFLVIVTSVVNVLSNDWWSKPKDHPERDFRRFDFFQALSVVGGMILLINQGPGRISFDAKRSSSLSFTSFTYLV</sequence>
<proteinExistence type="inferred from homology"/>
<keyword evidence="3 6" id="KW-0812">Transmembrane</keyword>
<dbReference type="Pfam" id="PF02077">
    <property type="entry name" value="SURF4"/>
    <property type="match status" value="1"/>
</dbReference>
<keyword evidence="4 6" id="KW-1133">Transmembrane helix</keyword>
<evidence type="ECO:0000256" key="2">
    <source>
        <dbReference type="ARBA" id="ARBA00006945"/>
    </source>
</evidence>
<gene>
    <name evidence="7" type="ORF">PSHT_00948</name>
</gene>
<reference evidence="8" key="2">
    <citation type="journal article" date="2018" name="BMC Genomics">
        <title>Genomic insights into host adaptation between the wheat stripe rust pathogen (Puccinia striiformis f. sp. tritici) and the barley stripe rust pathogen (Puccinia striiformis f. sp. hordei).</title>
        <authorList>
            <person name="Xia C."/>
            <person name="Wang M."/>
            <person name="Yin C."/>
            <person name="Cornejo O.E."/>
            <person name="Hulbert S.H."/>
            <person name="Chen X."/>
        </authorList>
    </citation>
    <scope>NUCLEOTIDE SEQUENCE [LARGE SCALE GENOMIC DNA]</scope>
    <source>
        <strain evidence="8">93TX-2</strain>
    </source>
</reference>
<evidence type="ECO:0000256" key="3">
    <source>
        <dbReference type="ARBA" id="ARBA00022692"/>
    </source>
</evidence>
<comment type="caution">
    <text evidence="7">The sequence shown here is derived from an EMBL/GenBank/DDBJ whole genome shotgun (WGS) entry which is preliminary data.</text>
</comment>
<protein>
    <recommendedName>
        <fullName evidence="9">SURF4-domain-containing protein</fullName>
    </recommendedName>
</protein>
<evidence type="ECO:0000256" key="5">
    <source>
        <dbReference type="ARBA" id="ARBA00023136"/>
    </source>
</evidence>
<dbReference type="VEuPathDB" id="FungiDB:PSTT_04300"/>
<evidence type="ECO:0008006" key="9">
    <source>
        <dbReference type="Google" id="ProtNLM"/>
    </source>
</evidence>
<evidence type="ECO:0000313" key="8">
    <source>
        <dbReference type="Proteomes" id="UP000238274"/>
    </source>
</evidence>
<comment type="subcellular location">
    <subcellularLocation>
        <location evidence="1">Membrane</location>
        <topology evidence="1">Multi-pass membrane protein</topology>
    </subcellularLocation>
</comment>
<dbReference type="OrthoDB" id="7859621at2759"/>
<feature type="transmembrane region" description="Helical" evidence="6">
    <location>
        <begin position="217"/>
        <end position="236"/>
    </location>
</feature>
<feature type="transmembrane region" description="Helical" evidence="6">
    <location>
        <begin position="129"/>
        <end position="146"/>
    </location>
</feature>
<dbReference type="AlphaFoldDB" id="A0A2S4WLX5"/>
<dbReference type="VEuPathDB" id="FungiDB:PSHT_00948"/>
<reference evidence="7 8" key="1">
    <citation type="submission" date="2017-12" db="EMBL/GenBank/DDBJ databases">
        <title>Gene loss provides genomic basis for host adaptation in cereal stripe rust fungi.</title>
        <authorList>
            <person name="Xia C."/>
        </authorList>
    </citation>
    <scope>NUCLEOTIDE SEQUENCE [LARGE SCALE GENOMIC DNA]</scope>
    <source>
        <strain evidence="7 8">93TX-2</strain>
    </source>
</reference>
<dbReference type="EMBL" id="PKSM01000007">
    <property type="protein sequence ID" value="POW22753.1"/>
    <property type="molecule type" value="Genomic_DNA"/>
</dbReference>
<feature type="transmembrane region" description="Helical" evidence="6">
    <location>
        <begin position="242"/>
        <end position="261"/>
    </location>
</feature>
<dbReference type="Proteomes" id="UP000238274">
    <property type="component" value="Unassembled WGS sequence"/>
</dbReference>
<organism evidence="7 8">
    <name type="scientific">Puccinia striiformis</name>
    <dbReference type="NCBI Taxonomy" id="27350"/>
    <lineage>
        <taxon>Eukaryota</taxon>
        <taxon>Fungi</taxon>
        <taxon>Dikarya</taxon>
        <taxon>Basidiomycota</taxon>
        <taxon>Pucciniomycotina</taxon>
        <taxon>Pucciniomycetes</taxon>
        <taxon>Pucciniales</taxon>
        <taxon>Pucciniaceae</taxon>
        <taxon>Puccinia</taxon>
    </lineage>
</organism>
<accession>A0A2S4WLX5</accession>
<evidence type="ECO:0000256" key="4">
    <source>
        <dbReference type="ARBA" id="ARBA00022989"/>
    </source>
</evidence>
<feature type="transmembrane region" description="Helical" evidence="6">
    <location>
        <begin position="102"/>
        <end position="124"/>
    </location>
</feature>
<name>A0A2S4WLX5_9BASI</name>
<evidence type="ECO:0000256" key="6">
    <source>
        <dbReference type="SAM" id="Phobius"/>
    </source>
</evidence>
<evidence type="ECO:0000256" key="1">
    <source>
        <dbReference type="ARBA" id="ARBA00004141"/>
    </source>
</evidence>
<feature type="transmembrane region" description="Helical" evidence="6">
    <location>
        <begin position="268"/>
        <end position="285"/>
    </location>
</feature>
<dbReference type="GO" id="GO:0016020">
    <property type="term" value="C:membrane"/>
    <property type="evidence" value="ECO:0007669"/>
    <property type="project" value="UniProtKB-SubCell"/>
</dbReference>
<dbReference type="InterPro" id="IPR002995">
    <property type="entry name" value="Surf4"/>
</dbReference>